<dbReference type="InterPro" id="IPR039076">
    <property type="entry name" value="DivIC"/>
</dbReference>
<dbReference type="PANTHER" id="PTHR40027">
    <property type="entry name" value="CELL DIVISION PROTEIN DIVIC"/>
    <property type="match status" value="1"/>
</dbReference>
<feature type="coiled-coil region" evidence="1">
    <location>
        <begin position="73"/>
        <end position="107"/>
    </location>
</feature>
<keyword evidence="1" id="KW-0175">Coiled coil</keyword>
<keyword evidence="3" id="KW-0132">Cell division</keyword>
<evidence type="ECO:0000256" key="2">
    <source>
        <dbReference type="SAM" id="Phobius"/>
    </source>
</evidence>
<dbReference type="EMBL" id="FMBE01000001">
    <property type="protein sequence ID" value="SCB73680.1"/>
    <property type="molecule type" value="Genomic_DNA"/>
</dbReference>
<proteinExistence type="predicted"/>
<organism evidence="3 4">
    <name type="scientific">Bacillus wiedmannii</name>
    <dbReference type="NCBI Taxonomy" id="1890302"/>
    <lineage>
        <taxon>Bacteria</taxon>
        <taxon>Bacillati</taxon>
        <taxon>Bacillota</taxon>
        <taxon>Bacilli</taxon>
        <taxon>Bacillales</taxon>
        <taxon>Bacillaceae</taxon>
        <taxon>Bacillus</taxon>
        <taxon>Bacillus cereus group</taxon>
    </lineage>
</organism>
<evidence type="ECO:0000313" key="3">
    <source>
        <dbReference type="EMBL" id="SCB73680.1"/>
    </source>
</evidence>
<dbReference type="GO" id="GO:0051301">
    <property type="term" value="P:cell division"/>
    <property type="evidence" value="ECO:0007669"/>
    <property type="project" value="UniProtKB-KW"/>
</dbReference>
<evidence type="ECO:0000256" key="1">
    <source>
        <dbReference type="SAM" id="Coils"/>
    </source>
</evidence>
<protein>
    <submittedName>
        <fullName evidence="3">Cell division protein</fullName>
    </submittedName>
</protein>
<dbReference type="Pfam" id="PF04977">
    <property type="entry name" value="DivIC"/>
    <property type="match status" value="1"/>
</dbReference>
<keyword evidence="2" id="KW-0472">Membrane</keyword>
<reference evidence="4" key="1">
    <citation type="submission" date="2016-08" db="EMBL/GenBank/DDBJ databases">
        <authorList>
            <person name="Loux V."/>
            <person name="Rue O."/>
        </authorList>
    </citation>
    <scope>NUCLEOTIDE SEQUENCE [LARGE SCALE GENOMIC DNA]</scope>
    <source>
        <strain evidence="4">INRA Bc05-F1</strain>
    </source>
</reference>
<keyword evidence="2" id="KW-0812">Transmembrane</keyword>
<evidence type="ECO:0000313" key="4">
    <source>
        <dbReference type="Proteomes" id="UP000196052"/>
    </source>
</evidence>
<name>A0A1C3YUE5_9BACI</name>
<keyword evidence="3" id="KW-0131">Cell cycle</keyword>
<feature type="transmembrane region" description="Helical" evidence="2">
    <location>
        <begin position="48"/>
        <end position="67"/>
    </location>
</feature>
<accession>A0A1C3YUE5</accession>
<keyword evidence="2" id="KW-1133">Transmembrane helix</keyword>
<gene>
    <name evidence="3" type="ORF">BC05F1_00034</name>
</gene>
<dbReference type="AlphaFoldDB" id="A0A1C3YUE5"/>
<sequence>MGAYKKEVRGTSEMRELRQRTIEKQSPNPVKEHIIQTDENRKRLYRRLAVFLVFAFTIIASISVTFYQQNSSIRAKEAKVKDMKKELDSLTNKEKSLKDEVQKLNDEEYVLKIARRDYFFSGKGEIIFPVSK</sequence>
<dbReference type="Proteomes" id="UP000196052">
    <property type="component" value="Unassembled WGS sequence"/>
</dbReference>
<dbReference type="PANTHER" id="PTHR40027:SF1">
    <property type="entry name" value="CELL DIVISION PROTEIN DIVIC"/>
    <property type="match status" value="1"/>
</dbReference>
<dbReference type="InterPro" id="IPR007060">
    <property type="entry name" value="FtsL/DivIC"/>
</dbReference>